<dbReference type="SUPFAM" id="SSF53756">
    <property type="entry name" value="UDP-Glycosyltransferase/glycogen phosphorylase"/>
    <property type="match status" value="1"/>
</dbReference>
<proteinExistence type="inferred from homology"/>
<accession>A0A2T9Y8Y5</accession>
<dbReference type="EMBL" id="MBFR01000358">
    <property type="protein sequence ID" value="PVU88800.1"/>
    <property type="molecule type" value="Genomic_DNA"/>
</dbReference>
<evidence type="ECO:0000256" key="11">
    <source>
        <dbReference type="ARBA" id="ARBA00048184"/>
    </source>
</evidence>
<evidence type="ECO:0000256" key="5">
    <source>
        <dbReference type="ARBA" id="ARBA00017468"/>
    </source>
</evidence>
<sequence length="161" mass="17524">MSLVFVTVGSTRFDSLVEKVCSQELLAVFEKLGYSRLVVQYGKSCAQFTATNSVNFSVSGFDYKSSLDSYYDSAELVISHAGSGSILNALRREKKLVVVSNQSLMDNHQQELAQELADLGVLVQSSVSTLASSLNNINSVTLKKFPPQNSSAVKSLFQNIL</sequence>
<evidence type="ECO:0000256" key="8">
    <source>
        <dbReference type="ARBA" id="ARBA00022824"/>
    </source>
</evidence>
<dbReference type="AlphaFoldDB" id="A0A2T9Y8Y5"/>
<dbReference type="Pfam" id="PF04101">
    <property type="entry name" value="Glyco_tran_28_C"/>
    <property type="match status" value="1"/>
</dbReference>
<comment type="function">
    <text evidence="9 12">Involved in protein N-glycosylation. Essential for the second step of the dolichol-linked oligosaccharide pathway.</text>
</comment>
<comment type="caution">
    <text evidence="14">The sequence shown here is derived from an EMBL/GenBank/DDBJ whole genome shotgun (WGS) entry which is preliminary data.</text>
</comment>
<evidence type="ECO:0000313" key="15">
    <source>
        <dbReference type="Proteomes" id="UP000245383"/>
    </source>
</evidence>
<keyword evidence="8 12" id="KW-0256">Endoplasmic reticulum</keyword>
<dbReference type="PANTHER" id="PTHR12867">
    <property type="entry name" value="GLYCOSYL TRANSFERASE-RELATED"/>
    <property type="match status" value="1"/>
</dbReference>
<comment type="subunit">
    <text evidence="3 12">Heterodimer with ALG14 to form a functional enzyme.</text>
</comment>
<evidence type="ECO:0000256" key="6">
    <source>
        <dbReference type="ARBA" id="ARBA00022676"/>
    </source>
</evidence>
<evidence type="ECO:0000313" key="14">
    <source>
        <dbReference type="EMBL" id="PVU88800.1"/>
    </source>
</evidence>
<feature type="domain" description="Glycosyl transferase family 28 C-terminal" evidence="13">
    <location>
        <begin position="4"/>
        <end position="151"/>
    </location>
</feature>
<evidence type="ECO:0000256" key="4">
    <source>
        <dbReference type="ARBA" id="ARBA00012614"/>
    </source>
</evidence>
<evidence type="ECO:0000256" key="9">
    <source>
        <dbReference type="ARBA" id="ARBA00024804"/>
    </source>
</evidence>
<keyword evidence="15" id="KW-1185">Reference proteome</keyword>
<dbReference type="OrthoDB" id="20273at2759"/>
<dbReference type="Gene3D" id="3.40.50.2000">
    <property type="entry name" value="Glycogen Phosphorylase B"/>
    <property type="match status" value="1"/>
</dbReference>
<dbReference type="PANTHER" id="PTHR12867:SF6">
    <property type="entry name" value="N-ACETYLGLUCOSAMINYLDIPHOSPHODOLICHOL N-ACETYLGLUCOSAMINYLTRANSFERASE"/>
    <property type="match status" value="1"/>
</dbReference>
<dbReference type="GO" id="GO:0004577">
    <property type="term" value="F:N-acetylglucosaminyldiphosphodolichol N-acetylglucosaminyltransferase activity"/>
    <property type="evidence" value="ECO:0007669"/>
    <property type="project" value="UniProtKB-EC"/>
</dbReference>
<dbReference type="GO" id="GO:0005783">
    <property type="term" value="C:endoplasmic reticulum"/>
    <property type="evidence" value="ECO:0007669"/>
    <property type="project" value="UniProtKB-SubCell"/>
</dbReference>
<evidence type="ECO:0000256" key="3">
    <source>
        <dbReference type="ARBA" id="ARBA00011198"/>
    </source>
</evidence>
<reference evidence="14 15" key="1">
    <citation type="journal article" date="2018" name="MBio">
        <title>Comparative Genomics Reveals the Core Gene Toolbox for the Fungus-Insect Symbiosis.</title>
        <authorList>
            <person name="Wang Y."/>
            <person name="Stata M."/>
            <person name="Wang W."/>
            <person name="Stajich J.E."/>
            <person name="White M.M."/>
            <person name="Moncalvo J.M."/>
        </authorList>
    </citation>
    <scope>NUCLEOTIDE SEQUENCE [LARGE SCALE GENOMIC DNA]</scope>
    <source>
        <strain evidence="14 15">SWE-8-4</strain>
    </source>
</reference>
<evidence type="ECO:0000256" key="12">
    <source>
        <dbReference type="RuleBase" id="RU362128"/>
    </source>
</evidence>
<keyword evidence="6 12" id="KW-0328">Glycosyltransferase</keyword>
<evidence type="ECO:0000256" key="7">
    <source>
        <dbReference type="ARBA" id="ARBA00022679"/>
    </source>
</evidence>
<comment type="subcellular location">
    <subcellularLocation>
        <location evidence="1 12">Endoplasmic reticulum</location>
    </subcellularLocation>
</comment>
<dbReference type="EC" id="2.4.1.141" evidence="4 12"/>
<dbReference type="InterPro" id="IPR039042">
    <property type="entry name" value="Alg13-like"/>
</dbReference>
<organism evidence="14 15">
    <name type="scientific">Smittium simulii</name>
    <dbReference type="NCBI Taxonomy" id="133385"/>
    <lineage>
        <taxon>Eukaryota</taxon>
        <taxon>Fungi</taxon>
        <taxon>Fungi incertae sedis</taxon>
        <taxon>Zoopagomycota</taxon>
        <taxon>Kickxellomycotina</taxon>
        <taxon>Harpellomycetes</taxon>
        <taxon>Harpellales</taxon>
        <taxon>Legeriomycetaceae</taxon>
        <taxon>Smittium</taxon>
    </lineage>
</organism>
<evidence type="ECO:0000259" key="13">
    <source>
        <dbReference type="Pfam" id="PF04101"/>
    </source>
</evidence>
<protein>
    <recommendedName>
        <fullName evidence="5 12">UDP-N-acetylglucosamine transferase subunit ALG13</fullName>
        <ecNumber evidence="4 12">2.4.1.141</ecNumber>
    </recommendedName>
    <alternativeName>
        <fullName evidence="10 12">Asparagine-linked glycosylation protein 13</fullName>
    </alternativeName>
</protein>
<evidence type="ECO:0000256" key="2">
    <source>
        <dbReference type="ARBA" id="ARBA00006962"/>
    </source>
</evidence>
<dbReference type="InterPro" id="IPR007235">
    <property type="entry name" value="Glyco_trans_28_C"/>
</dbReference>
<gene>
    <name evidence="12" type="primary">ALG13</name>
    <name evidence="14" type="ORF">BB561_005690</name>
</gene>
<dbReference type="STRING" id="133385.A0A2T9Y8Y5"/>
<dbReference type="GO" id="GO:0006488">
    <property type="term" value="P:dolichol-linked oligosaccharide biosynthetic process"/>
    <property type="evidence" value="ECO:0007669"/>
    <property type="project" value="InterPro"/>
</dbReference>
<evidence type="ECO:0000256" key="10">
    <source>
        <dbReference type="ARBA" id="ARBA00032061"/>
    </source>
</evidence>
<keyword evidence="7 12" id="KW-0808">Transferase</keyword>
<comment type="similarity">
    <text evidence="2 12">Belongs to the glycosyltransferase 28 family.</text>
</comment>
<comment type="catalytic activity">
    <reaction evidence="11">
        <text>an N-acetyl-alpha-D-glucosaminyl-diphospho-di-trans,poly-cis-dolichol + UDP-N-acetyl-alpha-D-glucosamine = an N,N'-diacetylchitobiosyl-diphospho-di-trans,poly-cis-dolichol + UDP + H(+)</text>
        <dbReference type="Rhea" id="RHEA:23380"/>
        <dbReference type="Rhea" id="RHEA-COMP:19507"/>
        <dbReference type="Rhea" id="RHEA-COMP:19510"/>
        <dbReference type="ChEBI" id="CHEBI:15378"/>
        <dbReference type="ChEBI" id="CHEBI:57269"/>
        <dbReference type="ChEBI" id="CHEBI:57705"/>
        <dbReference type="ChEBI" id="CHEBI:58223"/>
        <dbReference type="ChEBI" id="CHEBI:58427"/>
        <dbReference type="EC" id="2.4.1.141"/>
    </reaction>
</comment>
<dbReference type="Proteomes" id="UP000245383">
    <property type="component" value="Unassembled WGS sequence"/>
</dbReference>
<evidence type="ECO:0000256" key="1">
    <source>
        <dbReference type="ARBA" id="ARBA00004240"/>
    </source>
</evidence>
<name>A0A2T9Y8Y5_9FUNG</name>